<protein>
    <submittedName>
        <fullName evidence="2">Uncharacterized protein</fullName>
    </submittedName>
</protein>
<dbReference type="AlphaFoldDB" id="A0A4Y2NRN8"/>
<name>A0A4Y2NRN8_ARAVE</name>
<proteinExistence type="predicted"/>
<evidence type="ECO:0000313" key="2">
    <source>
        <dbReference type="EMBL" id="GBN41654.1"/>
    </source>
</evidence>
<reference evidence="2 3" key="1">
    <citation type="journal article" date="2019" name="Sci. Rep.">
        <title>Orb-weaving spider Araneus ventricosus genome elucidates the spidroin gene catalogue.</title>
        <authorList>
            <person name="Kono N."/>
            <person name="Nakamura H."/>
            <person name="Ohtoshi R."/>
            <person name="Moran D.A.P."/>
            <person name="Shinohara A."/>
            <person name="Yoshida Y."/>
            <person name="Fujiwara M."/>
            <person name="Mori M."/>
            <person name="Tomita M."/>
            <person name="Arakawa K."/>
        </authorList>
    </citation>
    <scope>NUCLEOTIDE SEQUENCE [LARGE SCALE GENOMIC DNA]</scope>
</reference>
<dbReference type="EMBL" id="BGPR01009688">
    <property type="protein sequence ID" value="GBN41654.1"/>
    <property type="molecule type" value="Genomic_DNA"/>
</dbReference>
<keyword evidence="1" id="KW-0175">Coiled coil</keyword>
<accession>A0A4Y2NRN8</accession>
<gene>
    <name evidence="2" type="ORF">AVEN_146450_1</name>
</gene>
<feature type="coiled-coil region" evidence="1">
    <location>
        <begin position="55"/>
        <end position="96"/>
    </location>
</feature>
<evidence type="ECO:0000256" key="1">
    <source>
        <dbReference type="SAM" id="Coils"/>
    </source>
</evidence>
<evidence type="ECO:0000313" key="3">
    <source>
        <dbReference type="Proteomes" id="UP000499080"/>
    </source>
</evidence>
<keyword evidence="3" id="KW-1185">Reference proteome</keyword>
<comment type="caution">
    <text evidence="2">The sequence shown here is derived from an EMBL/GenBank/DDBJ whole genome shotgun (WGS) entry which is preliminary data.</text>
</comment>
<sequence length="127" mass="14833">MDKQSKLLTAKDLYRMRERVKLKLTNIKKFIDSCGNTITDKTQIVITAQQKLNGVKVLEEELETLFKQYLDIEEDEKNLKSSNKSDEEMLELLEERDEIEVSLKCLLSKHNVNEVAMIENKSIMIQI</sequence>
<dbReference type="Proteomes" id="UP000499080">
    <property type="component" value="Unassembled WGS sequence"/>
</dbReference>
<organism evidence="2 3">
    <name type="scientific">Araneus ventricosus</name>
    <name type="common">Orbweaver spider</name>
    <name type="synonym">Epeira ventricosa</name>
    <dbReference type="NCBI Taxonomy" id="182803"/>
    <lineage>
        <taxon>Eukaryota</taxon>
        <taxon>Metazoa</taxon>
        <taxon>Ecdysozoa</taxon>
        <taxon>Arthropoda</taxon>
        <taxon>Chelicerata</taxon>
        <taxon>Arachnida</taxon>
        <taxon>Araneae</taxon>
        <taxon>Araneomorphae</taxon>
        <taxon>Entelegynae</taxon>
        <taxon>Araneoidea</taxon>
        <taxon>Araneidae</taxon>
        <taxon>Araneus</taxon>
    </lineage>
</organism>